<dbReference type="Proteomes" id="UP000595197">
    <property type="component" value="Chromosome"/>
</dbReference>
<dbReference type="Gene3D" id="3.40.190.290">
    <property type="match status" value="1"/>
</dbReference>
<evidence type="ECO:0000256" key="1">
    <source>
        <dbReference type="ARBA" id="ARBA00009437"/>
    </source>
</evidence>
<reference evidence="6" key="1">
    <citation type="submission" date="2021-02" db="EMBL/GenBank/DDBJ databases">
        <title>Skermanella TT6 skin isolate.</title>
        <authorList>
            <person name="Lee K."/>
            <person name="Ganzorig M."/>
        </authorList>
    </citation>
    <scope>NUCLEOTIDE SEQUENCE</scope>
    <source>
        <strain evidence="6">TT6</strain>
    </source>
</reference>
<dbReference type="Pfam" id="PF03466">
    <property type="entry name" value="LysR_substrate"/>
    <property type="match status" value="1"/>
</dbReference>
<evidence type="ECO:0000313" key="6">
    <source>
        <dbReference type="EMBL" id="QQP91274.1"/>
    </source>
</evidence>
<dbReference type="InterPro" id="IPR036390">
    <property type="entry name" value="WH_DNA-bd_sf"/>
</dbReference>
<sequence>MRFDLTDLRLFLHVAESSNITRGAERAGLALASASARIRAMEEELGVPLLERGRRGVRTTPAGQALAFHARTVLEQMERMRGELGAYARGLKGHVRLWANSAAVAEFLPDPLAGFLAANPHIDIDLDEKPSPRIVEGVAEGLADIGIVADGIDVGDLETRPFRIDRLVVVAPPDHPAAAFRHVAFREIVDAEFIGLGRHSALQEHIRLHAARMGRTLKLRVRMGGFDAVCRLVAQGVGLGVVPEMAARRCAANLPIRVVGLTDAWALRHLTICLRRFDQLSPQARLLVEALGADGS</sequence>
<dbReference type="InterPro" id="IPR036388">
    <property type="entry name" value="WH-like_DNA-bd_sf"/>
</dbReference>
<keyword evidence="4" id="KW-0804">Transcription</keyword>
<dbReference type="EMBL" id="CP067420">
    <property type="protein sequence ID" value="QQP91274.1"/>
    <property type="molecule type" value="Genomic_DNA"/>
</dbReference>
<dbReference type="PROSITE" id="PS50931">
    <property type="entry name" value="HTH_LYSR"/>
    <property type="match status" value="1"/>
</dbReference>
<keyword evidence="2" id="KW-0805">Transcription regulation</keyword>
<proteinExistence type="inferred from homology"/>
<name>A0ABX7BA77_9PROT</name>
<keyword evidence="3" id="KW-0238">DNA-binding</keyword>
<protein>
    <submittedName>
        <fullName evidence="6">LysR family transcriptional regulator</fullName>
    </submittedName>
</protein>
<dbReference type="PANTHER" id="PTHR30419">
    <property type="entry name" value="HTH-TYPE TRANSCRIPTIONAL REGULATOR YBHD"/>
    <property type="match status" value="1"/>
</dbReference>
<evidence type="ECO:0000256" key="3">
    <source>
        <dbReference type="ARBA" id="ARBA00023125"/>
    </source>
</evidence>
<evidence type="ECO:0000259" key="5">
    <source>
        <dbReference type="PROSITE" id="PS50931"/>
    </source>
</evidence>
<organism evidence="6 7">
    <name type="scientific">Skermanella cutis</name>
    <dbReference type="NCBI Taxonomy" id="2775420"/>
    <lineage>
        <taxon>Bacteria</taxon>
        <taxon>Pseudomonadati</taxon>
        <taxon>Pseudomonadota</taxon>
        <taxon>Alphaproteobacteria</taxon>
        <taxon>Rhodospirillales</taxon>
        <taxon>Azospirillaceae</taxon>
        <taxon>Skermanella</taxon>
    </lineage>
</organism>
<dbReference type="Gene3D" id="1.10.10.10">
    <property type="entry name" value="Winged helix-like DNA-binding domain superfamily/Winged helix DNA-binding domain"/>
    <property type="match status" value="1"/>
</dbReference>
<dbReference type="InterPro" id="IPR005119">
    <property type="entry name" value="LysR_subst-bd"/>
</dbReference>
<dbReference type="CDD" id="cd08421">
    <property type="entry name" value="PBP2_LTTR_like_1"/>
    <property type="match status" value="1"/>
</dbReference>
<dbReference type="SUPFAM" id="SSF53850">
    <property type="entry name" value="Periplasmic binding protein-like II"/>
    <property type="match status" value="1"/>
</dbReference>
<feature type="domain" description="HTH lysR-type" evidence="5">
    <location>
        <begin position="3"/>
        <end position="60"/>
    </location>
</feature>
<evidence type="ECO:0000256" key="4">
    <source>
        <dbReference type="ARBA" id="ARBA00023163"/>
    </source>
</evidence>
<dbReference type="Pfam" id="PF00126">
    <property type="entry name" value="HTH_1"/>
    <property type="match status" value="1"/>
</dbReference>
<dbReference type="InterPro" id="IPR050950">
    <property type="entry name" value="HTH-type_LysR_regulators"/>
</dbReference>
<dbReference type="PANTHER" id="PTHR30419:SF2">
    <property type="entry name" value="LYSR FAMILY TRANSCRIPTIONAL REGULATOR"/>
    <property type="match status" value="1"/>
</dbReference>
<dbReference type="RefSeq" id="WP_201079011.1">
    <property type="nucleotide sequence ID" value="NZ_CP067420.1"/>
</dbReference>
<dbReference type="SUPFAM" id="SSF46785">
    <property type="entry name" value="Winged helix' DNA-binding domain"/>
    <property type="match status" value="1"/>
</dbReference>
<gene>
    <name evidence="6" type="ORF">IGS68_08740</name>
</gene>
<evidence type="ECO:0000256" key="2">
    <source>
        <dbReference type="ARBA" id="ARBA00023015"/>
    </source>
</evidence>
<accession>A0ABX7BA77</accession>
<comment type="similarity">
    <text evidence="1">Belongs to the LysR transcriptional regulatory family.</text>
</comment>
<keyword evidence="7" id="KW-1185">Reference proteome</keyword>
<dbReference type="InterPro" id="IPR000847">
    <property type="entry name" value="LysR_HTH_N"/>
</dbReference>
<evidence type="ECO:0000313" key="7">
    <source>
        <dbReference type="Proteomes" id="UP000595197"/>
    </source>
</evidence>